<name>A0A3N1HPV2_9ACTN</name>
<dbReference type="InParanoid" id="A0A3N1HPV2"/>
<evidence type="ECO:0000259" key="5">
    <source>
        <dbReference type="PROSITE" id="PS51194"/>
    </source>
</evidence>
<feature type="compositionally biased region" description="Gly residues" evidence="3">
    <location>
        <begin position="52"/>
        <end position="61"/>
    </location>
</feature>
<dbReference type="InterPro" id="IPR022307">
    <property type="entry name" value="Helicase_put_actinobac"/>
</dbReference>
<dbReference type="EMBL" id="RJKN01000002">
    <property type="protein sequence ID" value="ROP44564.1"/>
    <property type="molecule type" value="Genomic_DNA"/>
</dbReference>
<accession>A0A3N1HPV2</accession>
<feature type="domain" description="Helicase ATP-binding" evidence="4">
    <location>
        <begin position="110"/>
        <end position="294"/>
    </location>
</feature>
<proteinExistence type="predicted"/>
<keyword evidence="1" id="KW-0547">Nucleotide-binding</keyword>
<dbReference type="PANTHER" id="PTHR47957:SF3">
    <property type="entry name" value="ATP-DEPENDENT HELICASE HRQ1"/>
    <property type="match status" value="1"/>
</dbReference>
<dbReference type="InterPro" id="IPR011545">
    <property type="entry name" value="DEAD/DEAH_box_helicase_dom"/>
</dbReference>
<dbReference type="InterPro" id="IPR014001">
    <property type="entry name" value="Helicase_ATP-bd"/>
</dbReference>
<dbReference type="RefSeq" id="WP_241967011.1">
    <property type="nucleotide sequence ID" value="NZ_RJKN01000002.1"/>
</dbReference>
<keyword evidence="7" id="KW-1185">Reference proteome</keyword>
<dbReference type="InterPro" id="IPR027417">
    <property type="entry name" value="P-loop_NTPase"/>
</dbReference>
<feature type="domain" description="Helicase C-terminal" evidence="5">
    <location>
        <begin position="360"/>
        <end position="510"/>
    </location>
</feature>
<dbReference type="PROSITE" id="PS51194">
    <property type="entry name" value="HELICASE_CTER"/>
    <property type="match status" value="1"/>
</dbReference>
<evidence type="ECO:0000313" key="7">
    <source>
        <dbReference type="Proteomes" id="UP000276232"/>
    </source>
</evidence>
<dbReference type="SMART" id="SM00487">
    <property type="entry name" value="DEXDc"/>
    <property type="match status" value="1"/>
</dbReference>
<dbReference type="InterPro" id="IPR055227">
    <property type="entry name" value="HRQ1_WHD"/>
</dbReference>
<feature type="compositionally biased region" description="Low complexity" evidence="3">
    <location>
        <begin position="329"/>
        <end position="348"/>
    </location>
</feature>
<organism evidence="6 7">
    <name type="scientific">Pseudokineococcus lusitanus</name>
    <dbReference type="NCBI Taxonomy" id="763993"/>
    <lineage>
        <taxon>Bacteria</taxon>
        <taxon>Bacillati</taxon>
        <taxon>Actinomycetota</taxon>
        <taxon>Actinomycetes</taxon>
        <taxon>Kineosporiales</taxon>
        <taxon>Kineosporiaceae</taxon>
        <taxon>Pseudokineococcus</taxon>
    </lineage>
</organism>
<dbReference type="Pfam" id="PF22982">
    <property type="entry name" value="WHD_HRQ1"/>
    <property type="match status" value="1"/>
</dbReference>
<keyword evidence="6" id="KW-0347">Helicase</keyword>
<evidence type="ECO:0000256" key="2">
    <source>
        <dbReference type="ARBA" id="ARBA00022840"/>
    </source>
</evidence>
<dbReference type="InterPro" id="IPR001650">
    <property type="entry name" value="Helicase_C-like"/>
</dbReference>
<keyword evidence="6" id="KW-0378">Hydrolase</keyword>
<sequence length="849" mass="87191">MGATRDGTPSSSARAGDAGAAVPRALEVLLSDPAAAAGRGPAGGPGRPPGPGAVGPDGPGGRAARVRHVHRRPAQEGRRTTWPAWADPEVVAAWRGRGVAAPWEHQARAADLLHAGRSVVLATGTASGKSLGYWLPALTAARGHGSAATAWLGGATLYLSPTKALAADQLAALEALAVPGVTAAVCDGDTPAEERAWVRRHADVVLTNPDMLSRSLLPDHARWRLLLRRLRYVVVDEAHVYRGLLGSHVAAVLRRLLRVAALHGSTPAVALASATTAAPGRTAERLVGRPVEVVEEDTSARGALSLLLWQPAPLPRPADDGWDAAPGQGADAGRDGASPSGAPGAPGAVEEVARRSATAEAAELLGDLAAAGVRTLAFTRSRAAAEDVAVGARRRGGTRAVAAYRSGYLPEERRALEADLRSGRLVGLATTSALELGVDVAGLDAVLVAGWPGTRASLWQQAGRAGRAGQDAVAVLVARADPLDTYLVTHPEAVVGAPVEEAVLDPANPHVLAPHLAAAAAEAPLTPEDLPRFGDPALVRRLLDALVRRDLLRRRAAGWFWVGEGRPADGIDLRGSGGDPVVVVEAATGRVVGSVGAGTAHATVHPGAVHVHQGRHFVVEELDLASATAVVSPTGPEISTWARDVSDVRLLEETDRRTWGEDVVVATGTVEVTSQVVSFQRRRAVDGKVLGSEPLDLPARVLRTRAVWWTATPDLLEAAGVHPAAWPGALHAAEHAAIGLLPLVATNDRWDVGGVSTALHAGTGLPTVVVHDAAPGGAGFAARGFAAARTWLTATADAVAACPCRAGCPACVQSPKCGNGNDPLDKDAAVRVLRAVLAAADADVRPTAG</sequence>
<evidence type="ECO:0000256" key="1">
    <source>
        <dbReference type="ARBA" id="ARBA00022741"/>
    </source>
</evidence>
<feature type="region of interest" description="Disordered" evidence="3">
    <location>
        <begin position="317"/>
        <end position="350"/>
    </location>
</feature>
<dbReference type="GO" id="GO:0006289">
    <property type="term" value="P:nucleotide-excision repair"/>
    <property type="evidence" value="ECO:0007669"/>
    <property type="project" value="TreeGrafter"/>
</dbReference>
<reference evidence="6 7" key="1">
    <citation type="journal article" date="2015" name="Stand. Genomic Sci.">
        <title>Genomic Encyclopedia of Bacterial and Archaeal Type Strains, Phase III: the genomes of soil and plant-associated and newly described type strains.</title>
        <authorList>
            <person name="Whitman W.B."/>
            <person name="Woyke T."/>
            <person name="Klenk H.P."/>
            <person name="Zhou Y."/>
            <person name="Lilburn T.G."/>
            <person name="Beck B.J."/>
            <person name="De Vos P."/>
            <person name="Vandamme P."/>
            <person name="Eisen J.A."/>
            <person name="Garrity G."/>
            <person name="Hugenholtz P."/>
            <person name="Kyrpides N.C."/>
        </authorList>
    </citation>
    <scope>NUCLEOTIDE SEQUENCE [LARGE SCALE GENOMIC DNA]</scope>
    <source>
        <strain evidence="6 7">CECT 7306</strain>
    </source>
</reference>
<keyword evidence="2" id="KW-0067">ATP-binding</keyword>
<comment type="caution">
    <text evidence="6">The sequence shown here is derived from an EMBL/GenBank/DDBJ whole genome shotgun (WGS) entry which is preliminary data.</text>
</comment>
<dbReference type="FunCoup" id="A0A3N1HPV2">
    <property type="interactions" value="83"/>
</dbReference>
<evidence type="ECO:0000256" key="3">
    <source>
        <dbReference type="SAM" id="MobiDB-lite"/>
    </source>
</evidence>
<dbReference type="CDD" id="cd18797">
    <property type="entry name" value="SF2_C_Hrq"/>
    <property type="match status" value="1"/>
</dbReference>
<dbReference type="Pfam" id="PF00271">
    <property type="entry name" value="Helicase_C"/>
    <property type="match status" value="1"/>
</dbReference>
<feature type="region of interest" description="Disordered" evidence="3">
    <location>
        <begin position="31"/>
        <end position="81"/>
    </location>
</feature>
<dbReference type="Pfam" id="PF00270">
    <property type="entry name" value="DEAD"/>
    <property type="match status" value="1"/>
</dbReference>
<dbReference type="SMART" id="SM00490">
    <property type="entry name" value="HELICc"/>
    <property type="match status" value="1"/>
</dbReference>
<dbReference type="GO" id="GO:0005524">
    <property type="term" value="F:ATP binding"/>
    <property type="evidence" value="ECO:0007669"/>
    <property type="project" value="UniProtKB-KW"/>
</dbReference>
<dbReference type="AlphaFoldDB" id="A0A3N1HPV2"/>
<dbReference type="InterPro" id="IPR018973">
    <property type="entry name" value="MZB"/>
</dbReference>
<gene>
    <name evidence="6" type="ORF">EDC03_0685</name>
</gene>
<evidence type="ECO:0000259" key="4">
    <source>
        <dbReference type="PROSITE" id="PS51192"/>
    </source>
</evidence>
<dbReference type="GO" id="GO:0036297">
    <property type="term" value="P:interstrand cross-link repair"/>
    <property type="evidence" value="ECO:0007669"/>
    <property type="project" value="TreeGrafter"/>
</dbReference>
<dbReference type="Gene3D" id="3.40.50.300">
    <property type="entry name" value="P-loop containing nucleotide triphosphate hydrolases"/>
    <property type="match status" value="2"/>
</dbReference>
<dbReference type="GO" id="GO:0043138">
    <property type="term" value="F:3'-5' DNA helicase activity"/>
    <property type="evidence" value="ECO:0007669"/>
    <property type="project" value="TreeGrafter"/>
</dbReference>
<evidence type="ECO:0000313" key="6">
    <source>
        <dbReference type="EMBL" id="ROP44564.1"/>
    </source>
</evidence>
<dbReference type="Pfam" id="PF09369">
    <property type="entry name" value="MZB"/>
    <property type="match status" value="1"/>
</dbReference>
<dbReference type="GO" id="GO:0003676">
    <property type="term" value="F:nucleic acid binding"/>
    <property type="evidence" value="ECO:0007669"/>
    <property type="project" value="InterPro"/>
</dbReference>
<dbReference type="SUPFAM" id="SSF52540">
    <property type="entry name" value="P-loop containing nucleoside triphosphate hydrolases"/>
    <property type="match status" value="1"/>
</dbReference>
<dbReference type="Proteomes" id="UP000276232">
    <property type="component" value="Unassembled WGS sequence"/>
</dbReference>
<dbReference type="NCBIfam" id="TIGR03817">
    <property type="entry name" value="DECH_helic"/>
    <property type="match status" value="1"/>
</dbReference>
<dbReference type="PROSITE" id="PS51192">
    <property type="entry name" value="HELICASE_ATP_BIND_1"/>
    <property type="match status" value="1"/>
</dbReference>
<protein>
    <submittedName>
        <fullName evidence="6">DEAD/DEAH box helicase domain-containing protein</fullName>
    </submittedName>
</protein>
<dbReference type="PANTHER" id="PTHR47957">
    <property type="entry name" value="ATP-DEPENDENT HELICASE HRQ1"/>
    <property type="match status" value="1"/>
</dbReference>